<comment type="similarity">
    <text evidence="1">Belongs to the villin/gelsolin family.</text>
</comment>
<dbReference type="GO" id="GO:0051016">
    <property type="term" value="P:barbed-end actin filament capping"/>
    <property type="evidence" value="ECO:0007669"/>
    <property type="project" value="TreeGrafter"/>
</dbReference>
<feature type="compositionally biased region" description="Polar residues" evidence="3">
    <location>
        <begin position="240"/>
        <end position="259"/>
    </location>
</feature>
<dbReference type="Gene3D" id="1.10.950.10">
    <property type="entry name" value="Villin headpiece domain"/>
    <property type="match status" value="1"/>
</dbReference>
<proteinExistence type="inferred from homology"/>
<feature type="region of interest" description="Disordered" evidence="3">
    <location>
        <begin position="3236"/>
        <end position="3266"/>
    </location>
</feature>
<feature type="compositionally biased region" description="Polar residues" evidence="3">
    <location>
        <begin position="770"/>
        <end position="781"/>
    </location>
</feature>
<feature type="compositionally biased region" description="Basic and acidic residues" evidence="3">
    <location>
        <begin position="1521"/>
        <end position="1532"/>
    </location>
</feature>
<reference evidence="5" key="1">
    <citation type="submission" date="2020-07" db="EMBL/GenBank/DDBJ databases">
        <title>Clarias magur genome sequencing, assembly and annotation.</title>
        <authorList>
            <person name="Kushwaha B."/>
            <person name="Kumar R."/>
            <person name="Das P."/>
            <person name="Joshi C.G."/>
            <person name="Kumar D."/>
            <person name="Nagpure N.S."/>
            <person name="Pandey M."/>
            <person name="Agarwal S."/>
            <person name="Srivastava S."/>
            <person name="Singh M."/>
            <person name="Sahoo L."/>
            <person name="Jayasankar P."/>
            <person name="Meher P.K."/>
            <person name="Koringa P.G."/>
            <person name="Iquebal M.A."/>
            <person name="Das S.P."/>
            <person name="Bit A."/>
            <person name="Patnaik S."/>
            <person name="Patel N."/>
            <person name="Shah T.M."/>
            <person name="Hinsu A."/>
            <person name="Jena J.K."/>
        </authorList>
    </citation>
    <scope>NUCLEOTIDE SEQUENCE</scope>
    <source>
        <strain evidence="5">CIFAMagur01</strain>
        <tissue evidence="5">Testis</tissue>
    </source>
</reference>
<feature type="region of interest" description="Disordered" evidence="3">
    <location>
        <begin position="706"/>
        <end position="748"/>
    </location>
</feature>
<dbReference type="OrthoDB" id="28894at2759"/>
<feature type="region of interest" description="Disordered" evidence="3">
    <location>
        <begin position="421"/>
        <end position="447"/>
    </location>
</feature>
<feature type="compositionally biased region" description="Basic and acidic residues" evidence="3">
    <location>
        <begin position="645"/>
        <end position="656"/>
    </location>
</feature>
<dbReference type="GO" id="GO:0008154">
    <property type="term" value="P:actin polymerization or depolymerization"/>
    <property type="evidence" value="ECO:0007669"/>
    <property type="project" value="TreeGrafter"/>
</dbReference>
<feature type="compositionally biased region" description="Basic and acidic residues" evidence="3">
    <location>
        <begin position="1226"/>
        <end position="1239"/>
    </location>
</feature>
<feature type="region of interest" description="Disordered" evidence="3">
    <location>
        <begin position="1289"/>
        <end position="1322"/>
    </location>
</feature>
<dbReference type="SUPFAM" id="SSF55753">
    <property type="entry name" value="Actin depolymerizing proteins"/>
    <property type="match status" value="4"/>
</dbReference>
<feature type="region of interest" description="Disordered" evidence="3">
    <location>
        <begin position="760"/>
        <end position="789"/>
    </location>
</feature>
<feature type="compositionally biased region" description="Polar residues" evidence="3">
    <location>
        <begin position="1719"/>
        <end position="1742"/>
    </location>
</feature>
<dbReference type="Pfam" id="PF00626">
    <property type="entry name" value="Gelsolin"/>
    <property type="match status" value="1"/>
</dbReference>
<dbReference type="GO" id="GO:0051015">
    <property type="term" value="F:actin filament binding"/>
    <property type="evidence" value="ECO:0007669"/>
    <property type="project" value="InterPro"/>
</dbReference>
<dbReference type="InterPro" id="IPR029006">
    <property type="entry name" value="ADF-H/Gelsolin-like_dom_sf"/>
</dbReference>
<evidence type="ECO:0000313" key="6">
    <source>
        <dbReference type="Proteomes" id="UP000727407"/>
    </source>
</evidence>
<feature type="compositionally biased region" description="Basic and acidic residues" evidence="3">
    <location>
        <begin position="120"/>
        <end position="137"/>
    </location>
</feature>
<dbReference type="PANTHER" id="PTHR11977">
    <property type="entry name" value="VILLIN"/>
    <property type="match status" value="1"/>
</dbReference>
<dbReference type="SUPFAM" id="SSF47050">
    <property type="entry name" value="VHP, Villin headpiece domain"/>
    <property type="match status" value="1"/>
</dbReference>
<organism evidence="5 6">
    <name type="scientific">Clarias magur</name>
    <name type="common">Asian catfish</name>
    <name type="synonym">Macropteronotus magur</name>
    <dbReference type="NCBI Taxonomy" id="1594786"/>
    <lineage>
        <taxon>Eukaryota</taxon>
        <taxon>Metazoa</taxon>
        <taxon>Chordata</taxon>
        <taxon>Craniata</taxon>
        <taxon>Vertebrata</taxon>
        <taxon>Euteleostomi</taxon>
        <taxon>Actinopterygii</taxon>
        <taxon>Neopterygii</taxon>
        <taxon>Teleostei</taxon>
        <taxon>Ostariophysi</taxon>
        <taxon>Siluriformes</taxon>
        <taxon>Clariidae</taxon>
        <taxon>Clarias</taxon>
    </lineage>
</organism>
<dbReference type="Proteomes" id="UP000727407">
    <property type="component" value="Unassembled WGS sequence"/>
</dbReference>
<evidence type="ECO:0000256" key="3">
    <source>
        <dbReference type="SAM" id="MobiDB-lite"/>
    </source>
</evidence>
<evidence type="ECO:0000256" key="2">
    <source>
        <dbReference type="ARBA" id="ARBA00023203"/>
    </source>
</evidence>
<dbReference type="Gene3D" id="3.40.20.10">
    <property type="entry name" value="Severin"/>
    <property type="match status" value="5"/>
</dbReference>
<dbReference type="GO" id="GO:0015629">
    <property type="term" value="C:actin cytoskeleton"/>
    <property type="evidence" value="ECO:0007669"/>
    <property type="project" value="TreeGrafter"/>
</dbReference>
<evidence type="ECO:0000256" key="1">
    <source>
        <dbReference type="ARBA" id="ARBA00008418"/>
    </source>
</evidence>
<dbReference type="SUPFAM" id="SSF82754">
    <property type="entry name" value="C-terminal, gelsolin-like domain of Sec23/24"/>
    <property type="match status" value="1"/>
</dbReference>
<gene>
    <name evidence="5" type="ORF">DAT39_012969</name>
</gene>
<dbReference type="CDD" id="cd11288">
    <property type="entry name" value="gelsolin_S5_like"/>
    <property type="match status" value="1"/>
</dbReference>
<feature type="compositionally biased region" description="Basic and acidic residues" evidence="3">
    <location>
        <begin position="706"/>
        <end position="725"/>
    </location>
</feature>
<feature type="region of interest" description="Disordered" evidence="3">
    <location>
        <begin position="100"/>
        <end position="169"/>
    </location>
</feature>
<feature type="compositionally biased region" description="Low complexity" evidence="3">
    <location>
        <begin position="318"/>
        <end position="328"/>
    </location>
</feature>
<keyword evidence="2" id="KW-0009">Actin-binding</keyword>
<feature type="compositionally biased region" description="Low complexity" evidence="3">
    <location>
        <begin position="1642"/>
        <end position="1655"/>
    </location>
</feature>
<feature type="compositionally biased region" description="Basic and acidic residues" evidence="3">
    <location>
        <begin position="1114"/>
        <end position="1124"/>
    </location>
</feature>
<feature type="non-terminal residue" evidence="5">
    <location>
        <position position="3970"/>
    </location>
</feature>
<protein>
    <submittedName>
        <fullName evidence="5">Supervillin-like isoform X1</fullName>
    </submittedName>
</protein>
<feature type="region of interest" description="Disordered" evidence="3">
    <location>
        <begin position="935"/>
        <end position="970"/>
    </location>
</feature>
<dbReference type="InterPro" id="IPR036886">
    <property type="entry name" value="Villin_headpiece_dom_sf"/>
</dbReference>
<feature type="non-terminal residue" evidence="5">
    <location>
        <position position="1"/>
    </location>
</feature>
<feature type="compositionally biased region" description="Basic and acidic residues" evidence="3">
    <location>
        <begin position="274"/>
        <end position="295"/>
    </location>
</feature>
<evidence type="ECO:0000259" key="4">
    <source>
        <dbReference type="Pfam" id="PF00626"/>
    </source>
</evidence>
<dbReference type="SMART" id="SM00262">
    <property type="entry name" value="GEL"/>
    <property type="match status" value="4"/>
</dbReference>
<feature type="compositionally biased region" description="Basic and acidic residues" evidence="3">
    <location>
        <begin position="218"/>
        <end position="239"/>
    </location>
</feature>
<feature type="region of interest" description="Disordered" evidence="3">
    <location>
        <begin position="568"/>
        <end position="675"/>
    </location>
</feature>
<feature type="region of interest" description="Disordered" evidence="3">
    <location>
        <begin position="1114"/>
        <end position="1181"/>
    </location>
</feature>
<evidence type="ECO:0000313" key="5">
    <source>
        <dbReference type="EMBL" id="KAF5897313.1"/>
    </source>
</evidence>
<feature type="region of interest" description="Disordered" evidence="3">
    <location>
        <begin position="194"/>
        <end position="389"/>
    </location>
</feature>
<dbReference type="EMBL" id="QNUK01000240">
    <property type="protein sequence ID" value="KAF5897313.1"/>
    <property type="molecule type" value="Genomic_DNA"/>
</dbReference>
<dbReference type="GO" id="GO:0005546">
    <property type="term" value="F:phosphatidylinositol-4,5-bisphosphate binding"/>
    <property type="evidence" value="ECO:0007669"/>
    <property type="project" value="TreeGrafter"/>
</dbReference>
<dbReference type="PANTHER" id="PTHR11977:SF136">
    <property type="entry name" value="LOW QUALITY PROTEIN: SUPERVILLIN"/>
    <property type="match status" value="1"/>
</dbReference>
<name>A0A8J4TXX2_CLAMG</name>
<dbReference type="CDD" id="cd11293">
    <property type="entry name" value="gelsolin_S4_like"/>
    <property type="match status" value="1"/>
</dbReference>
<dbReference type="CDD" id="cd11280">
    <property type="entry name" value="gelsolin_like"/>
    <property type="match status" value="1"/>
</dbReference>
<feature type="region of interest" description="Disordered" evidence="3">
    <location>
        <begin position="1021"/>
        <end position="1055"/>
    </location>
</feature>
<dbReference type="CDD" id="cd11289">
    <property type="entry name" value="gelsolin_S2_like"/>
    <property type="match status" value="1"/>
</dbReference>
<feature type="region of interest" description="Disordered" evidence="3">
    <location>
        <begin position="1488"/>
        <end position="1588"/>
    </location>
</feature>
<sequence>LAAESAAKICSPTLLQKEVVPSFTRDFSSEYQNSHTVTGSQDKNLVVLPKVSELRKHFETDIASDNTMKRKERIARRLEGIETDVPSALATNMQYTPGLVTNRLLEEDTPRYTRGSDSNEPVRRYNCDDLDNTERQSRAQTQPSPQFPVHPDQTSNLENPDPASLSSKAERIARYKAERRRQLSERYGILLDQDPDVDYMPRHTRTQRESLDKQASSDARHGQKQEQCREEKEKGHDGSTNRSRYSSSGVGQVSMSTDDSASRTHSGRRNTFSSRDKRFDAESERVDLESYRRTPESSIRSYQQEAPPTLEKGPSQQARGVAAVPRSPRAARRASLPSTRQGISPGDLFIEQQAQNILSRQGKRGRERRAREDSIGRASDSGSDTSSFQHLPVNFPSHLSSHAEPTIHLQTWIPELQGQQQNLNTDPSHYYRAHSAEPPRYQPAQSTESTRHQCLLSDERQYAQNVEHLNYDQRLQGHRNTMSCQPDYTQPSLYYREIQQPTQMCTIPSQNQSGDKAFQQLFSETRNAPQHELKYIHSHQPVLVGNASYHQPMLYKVGHVSPPFGQTQQIVSGYSHGQPLPYGPIEDLHPAYGHTPHHGPSYLPNQPPAPLNGSTACSSRPSKAHGPPDPQGHADIPRLTPIGREGVETTQRDSTDHIPLFQREGRSASRTDPQAECLLKSRKAVLPSEIRRRERSVDDTMHRCTEEVMEGRRSRRISQSEEIERGGGVSVGQLDKGMDKGRNRVDGFDMREGHDARRFSPLGEEGIKGENSTCHIQNRAGQGSGKICMSQDRAGIGSKRKMQEETIGCKKMEEKERWDDSQISRLGQIKYHDERQFDGIIGKSEEQLRTFKHMEDRSRQVENRVSKSDIPEDLDKSLTHFEIKDGQRGGRTASSANVMLNENRNLKVDVENVQGQKMIQKELLESQCRQRRINQQEEDEAHLRHRRLSQSEDDGKGRRVHRISQSGNWDDQDQICQTAGQMEDDRYKTIHQDTPGPMDTTPTQLEVNHQSLHHRLDEVGGYLQSGSSLPQARHRRSRDEFKPKTRTRSMSDIGVTQRSAAIRCLERAASRESITATGVGQNPMDTATTNGEMGALDTRVSVAKLRHSYLENASGRRPEFESKIDTAAMETDPVEIADQEKGQRRPRRYLTPGDDRKASERFRTQPVTSAERLQSDRSLDLHKAEVDEEKLDDRAKMSVAAKRSLFRELEKTSESGVPKPRSHNAAVERRLRRNQERSRTQPVTTEEVVIAATSPGPPTQMTTVQTTAPRLPSSTVVSTTVTNFSMQIASAPDSAPQEKEKVAPQGEVGPGEETGSEEPDQSTLSLAEKMALFNRLSHPSAQKVEGGCAELRPRRQNARFQTQPITQEEVNQDLMQAVDASDHTDPIFMADGFVVPLHDNQLQKGGLKLEPLSASLVRSVAAVTAQASVAMVTSLSMAISADVHTATCPALSCTPTPAAPPNLPLPNQSPHDKLPAYERGVRYFSLTESGETCPPETCSPPPSDGTFQPAQGKGSAARILASEKKQEEDHGRGFGLAESGEPKPPHVFNQRTHTHTVTHTHSQTHGEREAGLTNQTEKEQVREHDRVRQQDWERGRDKILLSQGYLLPDAVQTEHNGVVAADAPGTGPSVCTLSPAVTSFESPSHTSPAASHSFSYLQHSPPCTLPKPQPKTVQPHFQISSHSSPQTSPQTHPKPQPFLQSPTPPEAQIYSESPGPIQTKASPQTINPTQSYSYTPPQTKVPPQTHPKPQYIIPNQSLPSPVAQEEPETMTSMSIKERLALLKKSGEEDWKNRMNKKQEVVQEVASVSNQIWEERGFKKKEERAVIEEFGSSEQVWEPVFASTYSPPPFHSIQKCQPLDHPCQKLGEGVERQMSIEERKQMITTREDAWQSSGKGVANDSGQYTVAARMVKKGLAASSAVISPILSPVSAKLKNGVPAISKPQEEIEVTADMESDKKLDKLETFLGRLNSKVTSLQETTLTVTEKAVKEVMRLDDEIFSKFYRHVVDIPRSIPRVPIDDDFDAIFGKHTPKLASAMIHHKRAVRPLRKVQASRNPLKILAAREDIRHEYTEQRLNIGILESKRIKQEKISKSSSISDAALAGLASKESYSSVSLRSVSVSEQVTNNSAAPYKKLMLMQVKGRRHVQTRLVEPRVSSLNSGDCFLLVTPEHCFVWIGEFANVIERAKASELATFIQLNRDIGCRATQVETIEEGLNMESPAAAEFWKILEGPASYQPAGTPEEDEFFESAIVETNCIFRLVDDKLLPDDDSWGRVPRCSLLGSKEVLVFDFGSEVYVWHGKEVTLAQRKVAFQLAKHLWNGTFDYTNCDINPLDPGGCNLLIPRKGQGRPDWAIFGRLTEHNETSLFKEKFLDWRETVDSLPKSSSEHSFEQKLSQGTPSRLECVAYDVGLMLPVLQSPISMILEGQDVGRGHGPVHSACSEDRLRSLEISTLGVDVWHILEFDYSRLPKQSIGQFHEGDAYVVKWKYMVSAAVGNRQRPEHVRSAGPGREKCCYFFWQGRNSTVSEKGTSALMTIELNEERGAQVQVQQGKEPPCFLQCFNGGMIVHCGKREEEEENIQSEWRLYCVRGEVPVEGHLLEVACHCSSLRSRTSMILLNINKALIYLWHGCKTQAHTREVASTAAEKIKEQRPLEAGLHSSCNVTIHECEEGAEPMEFWEALGRKDRKAYDCMLQDPGKFNFTPRLFQLSSSSGEFVAQEFFYPSRSPDMVSAFPFLQEDLYSVPQPALFLVDNYHEVYLWQGWWPQDTETPGSARIRWDADRKCAMETVLRYCREKNDQNPQKSYLIHAGLEPLTFTNMFPSWEHREDIAEVMEQEAEMCNQITLVEDVLAHLCQSTYPLSALQSRPLPHGVDPLSLELYLSDEDFEHRFFALVSLQYRIENGSLSDDSVQMIMSKLSEKSSVGEVQLPVKAINYNHTEILLNCHKCLKDSGFLSLRAATSMNREESLCDIFSIGNCKNYRITIQHFDSSVKCGLGLLYMSVASNPVISSDDLKNLLEKTYNQNEMPSFSFNEQMRTLFSVLKSMPSLKEVTFCFRSFPETWAADEVIHFLQTCSSLPFFESKVGSDNETLGMIRGEALGVFNRLSILYFGCCHVGYEVNSGWTPRAGYVPDDVHRVLPCMTLTMTNHTDFYNASWAKFFPHYNKLKAMTEFCPEYDQHLDKVLCHMNSIPALCEFDLALRFLTVGGASSILHLFHTSSSLWKIGVMLSRPKRKELAVEHTARGDRKSSGSSETDEEDNGHTVYLPKQPSLDSEIKYDVQNLCSELRIWKNSKTTYKLSLRFNGSSPKTKALFASISITVTKGVTKLNWRSFFQSFYETKGLTRRDPCFDEKTNALLSFLRDVPGLEEVEFGIHSLTESCAPSIIFHCHQNPYIRIICLLLENDEQNEKVQTCSSLTIERNSRDSMTAVKIHMQSNNPEQFVIHFKLPFSEIGNLDVPSLLYRMRRLNGLNNTLTVERVSDDNVDCLISTLEKIKEHQSQSSIPGLTTVSLGAETLSLDSAVKILTFLKNTPDVRYNLTRFIVNHLRSINDDDICSLSPFTDGHSLSDKKWKLCFGCCHFDLAAVDEPHCHGDVLPCITLTMAKHRKFYRDIWEEFFHHYKQLKAMTELCPEYDQCLVKMLDVMKTISALKEVKLTLRFLTAHGASCILHLFQTSSSLWKFDLDAEIENDELDRRSELSLRKSTENKCRLALRCNHSNPDTKAFFGYISLIVSKTSEETESWRSFFQSYYETKGLTERDPDFSEKTHAFLASLYHVPGLEEVEFSLHRITERWTRGTIAFISNNLGSISAISRTFCELDRWYGVGACPSLTIKRNITDSMVTVKIYMQSNPPQRSLIHLKIPCSEISNIDVVGLLCRLRCLEGLNDTSQEYDVQVNELISFFHSVPNLQKLKLEIKNLTSIWVTRILSFKTCQSLQKIFVHTTAGGTSSDEAISELKKNWTCQDCVLVLMG</sequence>
<dbReference type="InterPro" id="IPR007122">
    <property type="entry name" value="Villin/Gelsolin"/>
</dbReference>
<feature type="compositionally biased region" description="Low complexity" evidence="3">
    <location>
        <begin position="1680"/>
        <end position="1693"/>
    </location>
</feature>
<feature type="region of interest" description="Disordered" evidence="3">
    <location>
        <begin position="1638"/>
        <end position="1748"/>
    </location>
</feature>
<feature type="compositionally biased region" description="Basic and acidic residues" evidence="3">
    <location>
        <begin position="1153"/>
        <end position="1163"/>
    </location>
</feature>
<feature type="compositionally biased region" description="Basic and acidic residues" evidence="3">
    <location>
        <begin position="3236"/>
        <end position="3247"/>
    </location>
</feature>
<dbReference type="InterPro" id="IPR007123">
    <property type="entry name" value="Gelsolin-like_dom"/>
</dbReference>
<feature type="compositionally biased region" description="Polar residues" evidence="3">
    <location>
        <begin position="612"/>
        <end position="621"/>
    </location>
</feature>
<keyword evidence="6" id="KW-1185">Reference proteome</keyword>
<dbReference type="InterPro" id="IPR036180">
    <property type="entry name" value="Gelsolin-like_dom_sf"/>
</dbReference>
<feature type="domain" description="Gelsolin-like" evidence="4">
    <location>
        <begin position="2150"/>
        <end position="2209"/>
    </location>
</feature>
<feature type="compositionally biased region" description="Basic and acidic residues" evidence="3">
    <location>
        <begin position="1564"/>
        <end position="1588"/>
    </location>
</feature>
<feature type="compositionally biased region" description="Basic and acidic residues" evidence="3">
    <location>
        <begin position="736"/>
        <end position="748"/>
    </location>
</feature>
<feature type="compositionally biased region" description="Polar residues" evidence="3">
    <location>
        <begin position="296"/>
        <end position="306"/>
    </location>
</feature>
<accession>A0A8J4TXX2</accession>
<feature type="compositionally biased region" description="Polar residues" evidence="3">
    <location>
        <begin position="380"/>
        <end position="389"/>
    </location>
</feature>
<comment type="caution">
    <text evidence="5">The sequence shown here is derived from an EMBL/GenBank/DDBJ whole genome shotgun (WGS) entry which is preliminary data.</text>
</comment>
<feature type="region of interest" description="Disordered" evidence="3">
    <location>
        <begin position="1209"/>
        <end position="1245"/>
    </location>
</feature>
<dbReference type="GO" id="GO:0005737">
    <property type="term" value="C:cytoplasm"/>
    <property type="evidence" value="ECO:0007669"/>
    <property type="project" value="TreeGrafter"/>
</dbReference>
<dbReference type="GO" id="GO:0051014">
    <property type="term" value="P:actin filament severing"/>
    <property type="evidence" value="ECO:0007669"/>
    <property type="project" value="TreeGrafter"/>
</dbReference>